<evidence type="ECO:0000256" key="2">
    <source>
        <dbReference type="SAM" id="Phobius"/>
    </source>
</evidence>
<comment type="cofactor">
    <cofactor evidence="1">
        <name>heme</name>
        <dbReference type="ChEBI" id="CHEBI:30413"/>
    </cofactor>
</comment>
<sequence length="551" mass="62002">MATKLVYLEGSSPEATLCPVDIERLETLDKLKDHIASIFSVAEAGSISFHSESGLLTSIDEINRTVAKIGVRVDNQVIREPHGPRELPFVGNYFEIHPDHIGNHERLFHRYGNVIKTVVMGRTVYLTNDPRVAKVVFGENEFFTKMPSDFNHPLFSMNNNVALFIGDTTSPAFKLAHKFIPPSMSTNAAQRYMPILQNAVQDSFTVFDQLDGRQAAWNTYQYMLKLSGQVMTKVVLGMDVDHFDTVDTQLHEIVRLIGDYVLLGRTSSLSLPCLKYLPFSSARRLSVTTHRLISLLDQAAAAWPLPGAPDLPIPKAAVQSTCITDYLKRAVDEKNEKLPHEYLIPNIAVVLAAGISTTSSMLSYILYLLARYPDTQTKIFQEVVDNNVTPTTPWAYDTLMSLPYLDHFVKEALRLHGPAFQPARNAKKDVIVPGAYRIPAGAVVNPLFSSLHRNGDYWDNPGRFDPDRWMAADVKKHRMAYTPFAAGPRGCVGFNIAHLELRLVVALLVYRYEFVDVSAEPMRYDPEYLLDRLMNCYVRAIKRTTRPGKEL</sequence>
<dbReference type="PRINTS" id="PR00385">
    <property type="entry name" value="P450"/>
</dbReference>
<dbReference type="GO" id="GO:0016705">
    <property type="term" value="F:oxidoreductase activity, acting on paired donors, with incorporation or reduction of molecular oxygen"/>
    <property type="evidence" value="ECO:0007669"/>
    <property type="project" value="InterPro"/>
</dbReference>
<feature type="transmembrane region" description="Helical" evidence="2">
    <location>
        <begin position="347"/>
        <end position="370"/>
    </location>
</feature>
<keyword evidence="4" id="KW-1185">Reference proteome</keyword>
<dbReference type="Gene3D" id="1.10.630.10">
    <property type="entry name" value="Cytochrome P450"/>
    <property type="match status" value="1"/>
</dbReference>
<keyword evidence="2" id="KW-1133">Transmembrane helix</keyword>
<keyword evidence="1" id="KW-0479">Metal-binding</keyword>
<dbReference type="AlphaFoldDB" id="A0A0U1LTD2"/>
<protein>
    <submittedName>
        <fullName evidence="3">Cytochrome P450 3A25</fullName>
    </submittedName>
</protein>
<keyword evidence="2" id="KW-0812">Transmembrane</keyword>
<accession>A0A0U1LTD2</accession>
<gene>
    <name evidence="3" type="ORF">PISL3812_03679</name>
</gene>
<proteinExistence type="predicted"/>
<evidence type="ECO:0000313" key="4">
    <source>
        <dbReference type="Proteomes" id="UP000054383"/>
    </source>
</evidence>
<dbReference type="GO" id="GO:0020037">
    <property type="term" value="F:heme binding"/>
    <property type="evidence" value="ECO:0007669"/>
    <property type="project" value="InterPro"/>
</dbReference>
<dbReference type="InterPro" id="IPR050121">
    <property type="entry name" value="Cytochrome_P450_monoxygenase"/>
</dbReference>
<feature type="binding site" description="axial binding residue" evidence="1">
    <location>
        <position position="491"/>
    </location>
    <ligand>
        <name>heme</name>
        <dbReference type="ChEBI" id="CHEBI:30413"/>
    </ligand>
    <ligandPart>
        <name>Fe</name>
        <dbReference type="ChEBI" id="CHEBI:18248"/>
    </ligandPart>
</feature>
<dbReference type="GO" id="GO:0005506">
    <property type="term" value="F:iron ion binding"/>
    <property type="evidence" value="ECO:0007669"/>
    <property type="project" value="InterPro"/>
</dbReference>
<dbReference type="InterPro" id="IPR036396">
    <property type="entry name" value="Cyt_P450_sf"/>
</dbReference>
<dbReference type="PANTHER" id="PTHR24305">
    <property type="entry name" value="CYTOCHROME P450"/>
    <property type="match status" value="1"/>
</dbReference>
<keyword evidence="2" id="KW-0472">Membrane</keyword>
<dbReference type="InterPro" id="IPR002401">
    <property type="entry name" value="Cyt_P450_E_grp-I"/>
</dbReference>
<dbReference type="OMA" id="IRPLNCY"/>
<organism evidence="3 4">
    <name type="scientific">Talaromyces islandicus</name>
    <name type="common">Penicillium islandicum</name>
    <dbReference type="NCBI Taxonomy" id="28573"/>
    <lineage>
        <taxon>Eukaryota</taxon>
        <taxon>Fungi</taxon>
        <taxon>Dikarya</taxon>
        <taxon>Ascomycota</taxon>
        <taxon>Pezizomycotina</taxon>
        <taxon>Eurotiomycetes</taxon>
        <taxon>Eurotiomycetidae</taxon>
        <taxon>Eurotiales</taxon>
        <taxon>Trichocomaceae</taxon>
        <taxon>Talaromyces</taxon>
        <taxon>Talaromyces sect. Islandici</taxon>
    </lineage>
</organism>
<evidence type="ECO:0000313" key="3">
    <source>
        <dbReference type="EMBL" id="CRG86669.1"/>
    </source>
</evidence>
<reference evidence="3 4" key="1">
    <citation type="submission" date="2015-04" db="EMBL/GenBank/DDBJ databases">
        <authorList>
            <person name="Syromyatnikov M.Y."/>
            <person name="Popov V.N."/>
        </authorList>
    </citation>
    <scope>NUCLEOTIDE SEQUENCE [LARGE SCALE GENOMIC DNA]</scope>
    <source>
        <strain evidence="3">WF-38-12</strain>
    </source>
</reference>
<dbReference type="Proteomes" id="UP000054383">
    <property type="component" value="Unassembled WGS sequence"/>
</dbReference>
<keyword evidence="1" id="KW-0349">Heme</keyword>
<dbReference type="CDD" id="cd00302">
    <property type="entry name" value="cytochrome_P450"/>
    <property type="match status" value="1"/>
</dbReference>
<dbReference type="STRING" id="28573.A0A0U1LTD2"/>
<dbReference type="PRINTS" id="PR00463">
    <property type="entry name" value="EP450I"/>
</dbReference>
<dbReference type="EMBL" id="CVMT01000002">
    <property type="protein sequence ID" value="CRG86669.1"/>
    <property type="molecule type" value="Genomic_DNA"/>
</dbReference>
<dbReference type="PANTHER" id="PTHR24305:SF87">
    <property type="entry name" value="CYTOCHROME P450 MONOOXYGENASE ALND-RELATED"/>
    <property type="match status" value="1"/>
</dbReference>
<dbReference type="OrthoDB" id="1470350at2759"/>
<keyword evidence="1" id="KW-0408">Iron</keyword>
<name>A0A0U1LTD2_TALIS</name>
<dbReference type="GO" id="GO:0004497">
    <property type="term" value="F:monooxygenase activity"/>
    <property type="evidence" value="ECO:0007669"/>
    <property type="project" value="InterPro"/>
</dbReference>
<evidence type="ECO:0000256" key="1">
    <source>
        <dbReference type="PIRSR" id="PIRSR602401-1"/>
    </source>
</evidence>
<dbReference type="Pfam" id="PF00067">
    <property type="entry name" value="p450"/>
    <property type="match status" value="1"/>
</dbReference>
<dbReference type="SUPFAM" id="SSF48264">
    <property type="entry name" value="Cytochrome P450"/>
    <property type="match status" value="1"/>
</dbReference>
<dbReference type="InterPro" id="IPR001128">
    <property type="entry name" value="Cyt_P450"/>
</dbReference>